<proteinExistence type="predicted"/>
<dbReference type="Proteomes" id="UP001295423">
    <property type="component" value="Unassembled WGS sequence"/>
</dbReference>
<feature type="compositionally biased region" description="Polar residues" evidence="1">
    <location>
        <begin position="18"/>
        <end position="27"/>
    </location>
</feature>
<sequence length="1200" mass="136493">MSNVIGAVLPDETHDEGTTSNENNDGSSSCTLFLAKSTIEQAGLGVFTAKPLKKGDHVGNGDACIPLKDLEWQQADMMDSTDFKFINPFADYVWLGDPLGLKPEIGPFQLVSGYWPGLNAAVNCHPAMLNVERATPRYDNLDDTLHRFKDPSVGSFTPYFNGSSTVLHSVPVGGELFTSYGDKWFERRLEMFPPNFPVPSSYRSAQRFLQRFQRHIPSPRTQQLVYDFVLDLEDIWEDSRFLQALPNDLGHVHKALTEGLRSLFQESSTRSIDWLQEHGACLDNIEAKRSTIRQAGRGAFATRHLVKDQVITISPLIHMLDSKLLDMHRFDFNMETKSYTKHHPMPPQLVMNYCFGHSDTKLLLCPYGSGVNYINHQNSSIANVRIAWPEDGVLNHKAAKLDDPVSQWNPEDKKSVLAFEYIATRDISPGEELFLDYGPDWEEAYAQHVQNWNPPHDYADYISATSWNDQHKRQDILKTPAELEIEPNPPSLQLRCHGGLTSAWGFKYHALKWDNDPDKYNPEYGHACQVLDRKEEIHGEITYDVLITEIIEDDDGEIVDYERRNVPRNCMKWFDKPESTDMHLPNSFRHSIGIPDDIFPDAWRSHNTRDDGHDPSDRQDDDNSSNQEPVCGMYIANSTIPKSGLGLFTGFPLEVGDEVGDGDVAIMLLELDWHNAKAQDEEDDENVYPDMTSNYVWDGRTFGFGNEAIGGIHTFWPGINAAVNFNPFLVNVDNEAIPEFDNAGIHRGRHPGAGAFSPYHKGIPHAQRRIPTGGELFKDYGQDWFHDRQQPYMPTLDDIQDAQYLLYDFFNKFGDQSGVYNLIIDIRNIWPSRLLNALPEKYGEAAIAALGEIADVFQPNATREIEWLQEHGRCVDHIVPGVSTLPNAGHGAFTKRFIPEGTIISGSPLLHMFEDVLEMYDLVYSDSTGARRKPWSKSGYQLLLNYCFGHHESSLLLCPYGPGVNYINHNSTMANVKIQWAPHGVTGQNNSWFSMAPKDMQWNYKQSLALDYVATKDIPEGAELFLDYGPLWEMAWKEHLLTWTPKDRWLSYLSAATMNMLMKQNPLRTQGEQRDSPYPANVMFQCDRATVPEIDYGSFAPINDIHPCIILERYKEGSGVDEYVVRMQVKGEEEPEIHNLSREAIKFYDRPYTSDLHLRSSFRHRIGFPEGMVPNEWRDSESSLFFANIEDLGAQVNDEL</sequence>
<dbReference type="SUPFAM" id="SSF82199">
    <property type="entry name" value="SET domain"/>
    <property type="match status" value="2"/>
</dbReference>
<dbReference type="PANTHER" id="PTHR13271">
    <property type="entry name" value="UNCHARACTERIZED PUTATIVE METHYLTRANSFERASE"/>
    <property type="match status" value="1"/>
</dbReference>
<dbReference type="GO" id="GO:0016279">
    <property type="term" value="F:protein-lysine N-methyltransferase activity"/>
    <property type="evidence" value="ECO:0007669"/>
    <property type="project" value="TreeGrafter"/>
</dbReference>
<feature type="region of interest" description="Disordered" evidence="1">
    <location>
        <begin position="601"/>
        <end position="630"/>
    </location>
</feature>
<evidence type="ECO:0000313" key="3">
    <source>
        <dbReference type="EMBL" id="CAJ1928296.1"/>
    </source>
</evidence>
<organism evidence="3 4">
    <name type="scientific">Cylindrotheca closterium</name>
    <dbReference type="NCBI Taxonomy" id="2856"/>
    <lineage>
        <taxon>Eukaryota</taxon>
        <taxon>Sar</taxon>
        <taxon>Stramenopiles</taxon>
        <taxon>Ochrophyta</taxon>
        <taxon>Bacillariophyta</taxon>
        <taxon>Bacillariophyceae</taxon>
        <taxon>Bacillariophycidae</taxon>
        <taxon>Bacillariales</taxon>
        <taxon>Bacillariaceae</taxon>
        <taxon>Cylindrotheca</taxon>
    </lineage>
</organism>
<protein>
    <recommendedName>
        <fullName evidence="2">SET domain-containing protein</fullName>
    </recommendedName>
</protein>
<feature type="domain" description="SET" evidence="2">
    <location>
        <begin position="876"/>
        <end position="1029"/>
    </location>
</feature>
<evidence type="ECO:0000313" key="4">
    <source>
        <dbReference type="Proteomes" id="UP001295423"/>
    </source>
</evidence>
<gene>
    <name evidence="3" type="ORF">CYCCA115_LOCUS1436</name>
</gene>
<dbReference type="InterPro" id="IPR001214">
    <property type="entry name" value="SET_dom"/>
</dbReference>
<accession>A0AAD2CE94</accession>
<dbReference type="GO" id="GO:0005634">
    <property type="term" value="C:nucleus"/>
    <property type="evidence" value="ECO:0007669"/>
    <property type="project" value="TreeGrafter"/>
</dbReference>
<evidence type="ECO:0000256" key="1">
    <source>
        <dbReference type="SAM" id="MobiDB-lite"/>
    </source>
</evidence>
<dbReference type="InterPro" id="IPR050600">
    <property type="entry name" value="SETD3_SETD6_MTase"/>
</dbReference>
<dbReference type="Pfam" id="PF00856">
    <property type="entry name" value="SET"/>
    <property type="match status" value="2"/>
</dbReference>
<feature type="compositionally biased region" description="Basic and acidic residues" evidence="1">
    <location>
        <begin position="603"/>
        <end position="618"/>
    </location>
</feature>
<dbReference type="PROSITE" id="PS50280">
    <property type="entry name" value="SET"/>
    <property type="match status" value="2"/>
</dbReference>
<comment type="caution">
    <text evidence="3">The sequence shown here is derived from an EMBL/GenBank/DDBJ whole genome shotgun (WGS) entry which is preliminary data.</text>
</comment>
<dbReference type="AlphaFoldDB" id="A0AAD2CE94"/>
<feature type="region of interest" description="Disordered" evidence="1">
    <location>
        <begin position="1"/>
        <end position="27"/>
    </location>
</feature>
<reference evidence="3" key="1">
    <citation type="submission" date="2023-08" db="EMBL/GenBank/DDBJ databases">
        <authorList>
            <person name="Audoor S."/>
            <person name="Bilcke G."/>
        </authorList>
    </citation>
    <scope>NUCLEOTIDE SEQUENCE</scope>
</reference>
<dbReference type="Gene3D" id="2.170.270.10">
    <property type="entry name" value="SET domain"/>
    <property type="match status" value="2"/>
</dbReference>
<dbReference type="EMBL" id="CAKOGP040000036">
    <property type="protein sequence ID" value="CAJ1928296.1"/>
    <property type="molecule type" value="Genomic_DNA"/>
</dbReference>
<dbReference type="PANTHER" id="PTHR13271:SF34">
    <property type="entry name" value="N-LYSINE METHYLTRANSFERASE SETD6"/>
    <property type="match status" value="1"/>
</dbReference>
<feature type="domain" description="SET" evidence="2">
    <location>
        <begin position="283"/>
        <end position="438"/>
    </location>
</feature>
<dbReference type="InterPro" id="IPR046341">
    <property type="entry name" value="SET_dom_sf"/>
</dbReference>
<name>A0AAD2CE94_9STRA</name>
<evidence type="ECO:0000259" key="2">
    <source>
        <dbReference type="PROSITE" id="PS50280"/>
    </source>
</evidence>
<keyword evidence="4" id="KW-1185">Reference proteome</keyword>